<accession>A0ACC2AUL4</accession>
<sequence>MPKIIMGRESSFCGRFKLMEILKFEPYILQEKKASPPQRVEWIGDNGHFAKGKMVESMLYVAHLQSFCNDNIYGSRKKRACIVQEDEKSRDRTDLFSLLPDEILIEIFGRIPMARDRSVCSMICKRWLTLQSHMRMSDMKQALESVVSTAQDIPGRSFEVISQAVAKTTVQNSLTSAHEVKLEKQPDFGDLSRCLQGKKATDIRLASIAVGTSAFGGLGKLSIKGGKGESSTKAVSDFGLSAIGISCRGLKYLSLWDCPNIGNQGLISIGNGCCQLEKLDLIKCPQLGNKGLEAIARGCPFLSTLSLDSCAMIGSTGLEAVGKNCANLLSLSLSKCPAIGDEGIGTVVQNCKFLSFLKLDKVSITDNGLALVGNNCNSLSKLILSELENLTEEGFVSLRTSSGFKIMKYLCITSCKGVSDHSLPIIGGVCKNLKAFSLVDSQTVTDDGLEGFASLCRSLEVLRLDKCPNISGSGLQSLSGNALGGLKVLHLNMCSGLLDVSLSSGSLHPSCSLLKSLSITHCEGVGNEFLKKIGSSCLSLEKLDLSGLFGVNDSGVMAFLQGNSLPLLSVNLTGCKNLTNKAVCAVARHSGSNLRSLYLDGCEKVTDMSLKVIAEKCIVLQDLDLTKCKITDAGVVALLATTGSTLKTLSLSGCKHITEKCLYIIQKTCASLFALNLQGCTKLSINALKSFKSELWRCDILSA</sequence>
<protein>
    <submittedName>
        <fullName evidence="1">Uncharacterized protein</fullName>
    </submittedName>
</protein>
<organism evidence="1 2">
    <name type="scientific">Diphasiastrum complanatum</name>
    <name type="common">Issler's clubmoss</name>
    <name type="synonym">Lycopodium complanatum</name>
    <dbReference type="NCBI Taxonomy" id="34168"/>
    <lineage>
        <taxon>Eukaryota</taxon>
        <taxon>Viridiplantae</taxon>
        <taxon>Streptophyta</taxon>
        <taxon>Embryophyta</taxon>
        <taxon>Tracheophyta</taxon>
        <taxon>Lycopodiopsida</taxon>
        <taxon>Lycopodiales</taxon>
        <taxon>Lycopodiaceae</taxon>
        <taxon>Lycopodioideae</taxon>
        <taxon>Diphasiastrum</taxon>
    </lineage>
</organism>
<comment type="caution">
    <text evidence="1">The sequence shown here is derived from an EMBL/GenBank/DDBJ whole genome shotgun (WGS) entry which is preliminary data.</text>
</comment>
<name>A0ACC2AUL4_DIPCM</name>
<evidence type="ECO:0000313" key="2">
    <source>
        <dbReference type="Proteomes" id="UP001162992"/>
    </source>
</evidence>
<proteinExistence type="predicted"/>
<gene>
    <name evidence="1" type="ORF">O6H91_19G043200</name>
</gene>
<dbReference type="Proteomes" id="UP001162992">
    <property type="component" value="Chromosome 19"/>
</dbReference>
<keyword evidence="2" id="KW-1185">Reference proteome</keyword>
<reference evidence="2" key="1">
    <citation type="journal article" date="2024" name="Proc. Natl. Acad. Sci. U.S.A.">
        <title>Extraordinary preservation of gene collinearity over three hundred million years revealed in homosporous lycophytes.</title>
        <authorList>
            <person name="Li C."/>
            <person name="Wickell D."/>
            <person name="Kuo L.Y."/>
            <person name="Chen X."/>
            <person name="Nie B."/>
            <person name="Liao X."/>
            <person name="Peng D."/>
            <person name="Ji J."/>
            <person name="Jenkins J."/>
            <person name="Williams M."/>
            <person name="Shu S."/>
            <person name="Plott C."/>
            <person name="Barry K."/>
            <person name="Rajasekar S."/>
            <person name="Grimwood J."/>
            <person name="Han X."/>
            <person name="Sun S."/>
            <person name="Hou Z."/>
            <person name="He W."/>
            <person name="Dai G."/>
            <person name="Sun C."/>
            <person name="Schmutz J."/>
            <person name="Leebens-Mack J.H."/>
            <person name="Li F.W."/>
            <person name="Wang L."/>
        </authorList>
    </citation>
    <scope>NUCLEOTIDE SEQUENCE [LARGE SCALE GENOMIC DNA]</scope>
    <source>
        <strain evidence="2">cv. PW_Plant_1</strain>
    </source>
</reference>
<evidence type="ECO:0000313" key="1">
    <source>
        <dbReference type="EMBL" id="KAJ7521227.1"/>
    </source>
</evidence>
<dbReference type="EMBL" id="CM055110">
    <property type="protein sequence ID" value="KAJ7521227.1"/>
    <property type="molecule type" value="Genomic_DNA"/>
</dbReference>